<protein>
    <recommendedName>
        <fullName evidence="4">Nucleotidyl transferase AbiEii/AbiGii toxin family protein</fullName>
    </recommendedName>
</protein>
<dbReference type="RefSeq" id="WP_139572802.1">
    <property type="nucleotide sequence ID" value="NZ_VDMA02000002.1"/>
</dbReference>
<dbReference type="Proteomes" id="UP000313066">
    <property type="component" value="Unassembled WGS sequence"/>
</dbReference>
<name>A0A5N6C3N7_9ACTN</name>
<comment type="caution">
    <text evidence="2">The sequence shown here is derived from an EMBL/GenBank/DDBJ whole genome shotgun (WGS) entry which is preliminary data.</text>
</comment>
<dbReference type="Pfam" id="PF08843">
    <property type="entry name" value="AbiEii"/>
    <property type="match status" value="1"/>
</dbReference>
<accession>A0A5N6C3N7</accession>
<dbReference type="AlphaFoldDB" id="A0A5N6C3N7"/>
<dbReference type="InterPro" id="IPR014942">
    <property type="entry name" value="AbiEii"/>
</dbReference>
<gene>
    <name evidence="2" type="ORF">FH610_003375</name>
</gene>
<sequence length="327" mass="36317">MTSSWDRFKGVTLPEGTTVPPRGTPWFPSTYLPVTDRPGIRQPPIFDPALKQFDRAFRAGEPIFDDPEVGRRWRRARRRAIDHLVRVVAESPWNENLVLRGSLLLEAWVGEEAREPGDLDWVVVPPTVNMNSPLTAAMFKGVIAAAVAGPADGTVTFDPGDIATDEIWTYDRVPGRRLVFTWRAGDLPPGTVQLDFTFNERLPVPPEVALIPRTGGGEPTPILAASPELSLAWKLLWLASDGYPQGKDLYDAVLLAERVALPRDLLHGVLRDALGEREAGEFGPETIRSLDEVDWDEFRAEYPHITGNACDWLERLARALGPAFAEE</sequence>
<reference evidence="2 3" key="1">
    <citation type="submission" date="2019-10" db="EMBL/GenBank/DDBJ databases">
        <title>Nonomuraea sp. nov., isolated from Phyllanthus amarus.</title>
        <authorList>
            <person name="Klykleung N."/>
            <person name="Tanasupawat S."/>
        </authorList>
    </citation>
    <scope>NUCLEOTIDE SEQUENCE [LARGE SCALE GENOMIC DNA]</scope>
    <source>
        <strain evidence="2 3">CR1-09</strain>
    </source>
</reference>
<proteinExistence type="predicted"/>
<evidence type="ECO:0008006" key="4">
    <source>
        <dbReference type="Google" id="ProtNLM"/>
    </source>
</evidence>
<organism evidence="2 3">
    <name type="scientific">Microbispora catharanthi</name>
    <dbReference type="NCBI Taxonomy" id="1712871"/>
    <lineage>
        <taxon>Bacteria</taxon>
        <taxon>Bacillati</taxon>
        <taxon>Actinomycetota</taxon>
        <taxon>Actinomycetes</taxon>
        <taxon>Streptosporangiales</taxon>
        <taxon>Streptosporangiaceae</taxon>
        <taxon>Microbispora</taxon>
    </lineage>
</organism>
<keyword evidence="3" id="KW-1185">Reference proteome</keyword>
<evidence type="ECO:0000313" key="2">
    <source>
        <dbReference type="EMBL" id="KAB8187013.1"/>
    </source>
</evidence>
<evidence type="ECO:0000313" key="3">
    <source>
        <dbReference type="Proteomes" id="UP000313066"/>
    </source>
</evidence>
<evidence type="ECO:0000256" key="1">
    <source>
        <dbReference type="SAM" id="MobiDB-lite"/>
    </source>
</evidence>
<dbReference type="EMBL" id="VDMA02000002">
    <property type="protein sequence ID" value="KAB8187013.1"/>
    <property type="molecule type" value="Genomic_DNA"/>
</dbReference>
<feature type="region of interest" description="Disordered" evidence="1">
    <location>
        <begin position="1"/>
        <end position="24"/>
    </location>
</feature>